<dbReference type="Gene3D" id="1.20.1440.60">
    <property type="entry name" value="23S rRNA-intervening sequence"/>
    <property type="match status" value="1"/>
</dbReference>
<proteinExistence type="predicted"/>
<dbReference type="RefSeq" id="WP_053380805.1">
    <property type="nucleotide sequence ID" value="NZ_CP011801.1"/>
</dbReference>
<dbReference type="PANTHER" id="PTHR38471:SF2">
    <property type="entry name" value="FOUR HELIX BUNDLE PROTEIN"/>
    <property type="match status" value="1"/>
</dbReference>
<dbReference type="AlphaFoldDB" id="A0A0K2GFX1"/>
<protein>
    <submittedName>
        <fullName evidence="1">S23 ribosomal protein</fullName>
    </submittedName>
</protein>
<dbReference type="GO" id="GO:0005840">
    <property type="term" value="C:ribosome"/>
    <property type="evidence" value="ECO:0007669"/>
    <property type="project" value="UniProtKB-KW"/>
</dbReference>
<keyword evidence="1" id="KW-0689">Ribosomal protein</keyword>
<organism evidence="1 2">
    <name type="scientific">Nitrospira moscoviensis</name>
    <dbReference type="NCBI Taxonomy" id="42253"/>
    <lineage>
        <taxon>Bacteria</taxon>
        <taxon>Pseudomonadati</taxon>
        <taxon>Nitrospirota</taxon>
        <taxon>Nitrospiria</taxon>
        <taxon>Nitrospirales</taxon>
        <taxon>Nitrospiraceae</taxon>
        <taxon>Nitrospira</taxon>
    </lineage>
</organism>
<reference evidence="1 2" key="1">
    <citation type="journal article" date="2015" name="Proc. Natl. Acad. Sci. U.S.A.">
        <title>Expanded metabolic versatility of ubiquitous nitrite-oxidizing bacteria from the genus Nitrospira.</title>
        <authorList>
            <person name="Koch H."/>
            <person name="Lucker S."/>
            <person name="Albertsen M."/>
            <person name="Kitzinger K."/>
            <person name="Herbold C."/>
            <person name="Spieck E."/>
            <person name="Nielsen P.H."/>
            <person name="Wagner M."/>
            <person name="Daims H."/>
        </authorList>
    </citation>
    <scope>NUCLEOTIDE SEQUENCE [LARGE SCALE GENOMIC DNA]</scope>
    <source>
        <strain evidence="1 2">NSP M-1</strain>
    </source>
</reference>
<sequence length="123" mass="14111">MAAHGFEDLKVWQLARELVRSMYVMTSRQVVQKDRMLCDQVRRAAVSSMSNVAEGFERGSKRDFVRFLYMARGSAGEVRSHLYVARDLAYINQAEFEKMKNQAAALSQGLFRFIQHLESSEAV</sequence>
<evidence type="ECO:0000313" key="1">
    <source>
        <dbReference type="EMBL" id="ALA59860.1"/>
    </source>
</evidence>
<dbReference type="OrthoDB" id="9800370at2"/>
<dbReference type="EMBL" id="CP011801">
    <property type="protein sequence ID" value="ALA59860.1"/>
    <property type="molecule type" value="Genomic_DNA"/>
</dbReference>
<dbReference type="InterPro" id="IPR012657">
    <property type="entry name" value="23S_rRNA-intervening_sequence"/>
</dbReference>
<dbReference type="Proteomes" id="UP000069205">
    <property type="component" value="Chromosome"/>
</dbReference>
<keyword evidence="2" id="KW-1185">Reference proteome</keyword>
<dbReference type="CDD" id="cd16377">
    <property type="entry name" value="23S_rRNA_IVP_like"/>
    <property type="match status" value="1"/>
</dbReference>
<dbReference type="STRING" id="42253.NITMOv2_3468"/>
<evidence type="ECO:0000313" key="2">
    <source>
        <dbReference type="Proteomes" id="UP000069205"/>
    </source>
</evidence>
<keyword evidence="1" id="KW-0687">Ribonucleoprotein</keyword>
<dbReference type="InterPro" id="IPR036583">
    <property type="entry name" value="23S_rRNA_IVS_sf"/>
</dbReference>
<dbReference type="NCBIfam" id="TIGR02436">
    <property type="entry name" value="four helix bundle protein"/>
    <property type="match status" value="1"/>
</dbReference>
<dbReference type="PATRIC" id="fig|42253.5.peg.3421"/>
<accession>A0A0K2GFX1</accession>
<gene>
    <name evidence="1" type="ORF">NITMOv2_3468</name>
</gene>
<dbReference type="SUPFAM" id="SSF158446">
    <property type="entry name" value="IVS-encoded protein-like"/>
    <property type="match status" value="1"/>
</dbReference>
<name>A0A0K2GFX1_NITMO</name>
<dbReference type="PANTHER" id="PTHR38471">
    <property type="entry name" value="FOUR HELIX BUNDLE PROTEIN"/>
    <property type="match status" value="1"/>
</dbReference>
<dbReference type="Pfam" id="PF05635">
    <property type="entry name" value="23S_rRNA_IVP"/>
    <property type="match status" value="1"/>
</dbReference>
<dbReference type="KEGG" id="nmv:NITMOv2_3468"/>